<keyword evidence="1" id="KW-1133">Transmembrane helix</keyword>
<protein>
    <submittedName>
        <fullName evidence="2">Uncharacterized protein</fullName>
    </submittedName>
</protein>
<proteinExistence type="predicted"/>
<feature type="transmembrane region" description="Helical" evidence="1">
    <location>
        <begin position="15"/>
        <end position="31"/>
    </location>
</feature>
<keyword evidence="1" id="KW-0472">Membrane</keyword>
<organism evidence="2 3">
    <name type="scientific">Paspalum notatum var. saurae</name>
    <dbReference type="NCBI Taxonomy" id="547442"/>
    <lineage>
        <taxon>Eukaryota</taxon>
        <taxon>Viridiplantae</taxon>
        <taxon>Streptophyta</taxon>
        <taxon>Embryophyta</taxon>
        <taxon>Tracheophyta</taxon>
        <taxon>Spermatophyta</taxon>
        <taxon>Magnoliopsida</taxon>
        <taxon>Liliopsida</taxon>
        <taxon>Poales</taxon>
        <taxon>Poaceae</taxon>
        <taxon>PACMAD clade</taxon>
        <taxon>Panicoideae</taxon>
        <taxon>Andropogonodae</taxon>
        <taxon>Paspaleae</taxon>
        <taxon>Paspalinae</taxon>
        <taxon>Paspalum</taxon>
    </lineage>
</organism>
<keyword evidence="3" id="KW-1185">Reference proteome</keyword>
<reference evidence="2 3" key="1">
    <citation type="submission" date="2024-02" db="EMBL/GenBank/DDBJ databases">
        <title>High-quality chromosome-scale genome assembly of Pensacola bahiagrass (Paspalum notatum Flugge var. saurae).</title>
        <authorList>
            <person name="Vega J.M."/>
            <person name="Podio M."/>
            <person name="Orjuela J."/>
            <person name="Siena L.A."/>
            <person name="Pessino S.C."/>
            <person name="Combes M.C."/>
            <person name="Mariac C."/>
            <person name="Albertini E."/>
            <person name="Pupilli F."/>
            <person name="Ortiz J.P.A."/>
            <person name="Leblanc O."/>
        </authorList>
    </citation>
    <scope>NUCLEOTIDE SEQUENCE [LARGE SCALE GENOMIC DNA]</scope>
    <source>
        <strain evidence="2">R1</strain>
        <tissue evidence="2">Leaf</tissue>
    </source>
</reference>
<evidence type="ECO:0000256" key="1">
    <source>
        <dbReference type="SAM" id="Phobius"/>
    </source>
</evidence>
<dbReference type="AlphaFoldDB" id="A0AAQ3T2B6"/>
<dbReference type="EMBL" id="CP144747">
    <property type="protein sequence ID" value="WVZ65693.1"/>
    <property type="molecule type" value="Genomic_DNA"/>
</dbReference>
<name>A0AAQ3T2B6_PASNO</name>
<keyword evidence="1" id="KW-0812">Transmembrane</keyword>
<evidence type="ECO:0000313" key="2">
    <source>
        <dbReference type="EMBL" id="WVZ65693.1"/>
    </source>
</evidence>
<sequence length="74" mass="8871">MTRDTRNASWYCQEMFWLSFSCYSIGLCVVYQKYYLKMGDYEIDVDMLIRLWMTNSFILEKQGACLEFTKHSAP</sequence>
<gene>
    <name evidence="2" type="ORF">U9M48_015013</name>
</gene>
<dbReference type="Proteomes" id="UP001341281">
    <property type="component" value="Chromosome 03"/>
</dbReference>
<evidence type="ECO:0000313" key="3">
    <source>
        <dbReference type="Proteomes" id="UP001341281"/>
    </source>
</evidence>
<accession>A0AAQ3T2B6</accession>